<dbReference type="Gene3D" id="3.10.20.30">
    <property type="match status" value="1"/>
</dbReference>
<dbReference type="Gene3D" id="3.40.50.80">
    <property type="entry name" value="Nucleotide-binding domain of ferredoxin-NADP reductase (FNR) module"/>
    <property type="match status" value="1"/>
</dbReference>
<dbReference type="PRINTS" id="PR00410">
    <property type="entry name" value="PHEHYDRXLASE"/>
</dbReference>
<dbReference type="CDD" id="cd00207">
    <property type="entry name" value="fer2"/>
    <property type="match status" value="1"/>
</dbReference>
<reference evidence="3 4" key="1">
    <citation type="submission" date="2023-11" db="EMBL/GenBank/DDBJ databases">
        <title>Peredibacter starrii A3.12.</title>
        <authorList>
            <person name="Mitchell R.J."/>
        </authorList>
    </citation>
    <scope>NUCLEOTIDE SEQUENCE [LARGE SCALE GENOMIC DNA]</scope>
    <source>
        <strain evidence="3 4">A3.12</strain>
    </source>
</reference>
<evidence type="ECO:0000259" key="1">
    <source>
        <dbReference type="PROSITE" id="PS51085"/>
    </source>
</evidence>
<dbReference type="RefSeq" id="WP_321394721.1">
    <property type="nucleotide sequence ID" value="NZ_CP139487.1"/>
</dbReference>
<dbReference type="InterPro" id="IPR017927">
    <property type="entry name" value="FAD-bd_FR_type"/>
</dbReference>
<dbReference type="Proteomes" id="UP001324634">
    <property type="component" value="Chromosome"/>
</dbReference>
<dbReference type="InterPro" id="IPR008333">
    <property type="entry name" value="Cbr1-like_FAD-bd_dom"/>
</dbReference>
<dbReference type="SUPFAM" id="SSF52343">
    <property type="entry name" value="Ferredoxin reductase-like, C-terminal NADP-linked domain"/>
    <property type="match status" value="1"/>
</dbReference>
<dbReference type="InterPro" id="IPR001041">
    <property type="entry name" value="2Fe-2S_ferredoxin-type"/>
</dbReference>
<feature type="domain" description="FAD-binding FR-type" evidence="2">
    <location>
        <begin position="88"/>
        <end position="185"/>
    </location>
</feature>
<dbReference type="SUPFAM" id="SSF63380">
    <property type="entry name" value="Riboflavin synthase domain-like"/>
    <property type="match status" value="1"/>
</dbReference>
<evidence type="ECO:0000313" key="3">
    <source>
        <dbReference type="EMBL" id="WPU64948.1"/>
    </source>
</evidence>
<sequence>MATLTYKDRSFQGQESETILDCLIRNGEKIPHSCKSGICQSCVMKTNDPVDLVSQKGLKPTKKEAGLFYTCQQSLNKDFEVFDSHESGPPIDGEIISQQRVSSSVVILKIQLDSPLEYKAGQFVNVFRTDQLCRSYSLASVSNNQIIELHVRKVPEGSMSNWLYDSNLLGQKITLSGPVGECYLTQDMENDDLLLIGVGTGLAPLYGIVHEAIANGFKGKITLFHGGLRLESLYLVEELKNLEQTHSQFNYFPVYLLGESKEGFLQGDLVELLKKHEFDLKNTTVMVCGDPDMVKKLKQTVFLKGVSSKKIFSDAFVSNKKV</sequence>
<dbReference type="PROSITE" id="PS51085">
    <property type="entry name" value="2FE2S_FER_2"/>
    <property type="match status" value="1"/>
</dbReference>
<dbReference type="EMBL" id="CP139487">
    <property type="protein sequence ID" value="WPU64948.1"/>
    <property type="molecule type" value="Genomic_DNA"/>
</dbReference>
<feature type="domain" description="2Fe-2S ferredoxin-type" evidence="1">
    <location>
        <begin position="1"/>
        <end position="87"/>
    </location>
</feature>
<dbReference type="InterPro" id="IPR039261">
    <property type="entry name" value="FNR_nucleotide-bd"/>
</dbReference>
<dbReference type="Pfam" id="PF00970">
    <property type="entry name" value="FAD_binding_6"/>
    <property type="match status" value="1"/>
</dbReference>
<protein>
    <submittedName>
        <fullName evidence="3">2Fe-2S iron-sulfur cluster binding domain-containing protein</fullName>
    </submittedName>
</protein>
<dbReference type="GO" id="GO:0016491">
    <property type="term" value="F:oxidoreductase activity"/>
    <property type="evidence" value="ECO:0007669"/>
    <property type="project" value="InterPro"/>
</dbReference>
<dbReference type="PANTHER" id="PTHR47354">
    <property type="entry name" value="NADH OXIDOREDUCTASE HCR"/>
    <property type="match status" value="1"/>
</dbReference>
<keyword evidence="4" id="KW-1185">Reference proteome</keyword>
<dbReference type="AlphaFoldDB" id="A0AAX4HNN2"/>
<dbReference type="InterPro" id="IPR001433">
    <property type="entry name" value="OxRdtase_FAD/NAD-bd"/>
</dbReference>
<dbReference type="InterPro" id="IPR017938">
    <property type="entry name" value="Riboflavin_synthase-like_b-brl"/>
</dbReference>
<dbReference type="PANTHER" id="PTHR47354:SF5">
    <property type="entry name" value="PROTEIN RFBI"/>
    <property type="match status" value="1"/>
</dbReference>
<dbReference type="Pfam" id="PF00175">
    <property type="entry name" value="NAD_binding_1"/>
    <property type="match status" value="1"/>
</dbReference>
<dbReference type="GO" id="GO:0051536">
    <property type="term" value="F:iron-sulfur cluster binding"/>
    <property type="evidence" value="ECO:0007669"/>
    <property type="project" value="InterPro"/>
</dbReference>
<dbReference type="KEGG" id="psti:SOO65_19825"/>
<proteinExistence type="predicted"/>
<name>A0AAX4HNN2_9BACT</name>
<dbReference type="InterPro" id="IPR012675">
    <property type="entry name" value="Beta-grasp_dom_sf"/>
</dbReference>
<dbReference type="SUPFAM" id="SSF54292">
    <property type="entry name" value="2Fe-2S ferredoxin-like"/>
    <property type="match status" value="1"/>
</dbReference>
<dbReference type="Pfam" id="PF00111">
    <property type="entry name" value="Fer2"/>
    <property type="match status" value="1"/>
</dbReference>
<dbReference type="InterPro" id="IPR050415">
    <property type="entry name" value="MRET"/>
</dbReference>
<dbReference type="Gene3D" id="2.40.30.10">
    <property type="entry name" value="Translation factors"/>
    <property type="match status" value="1"/>
</dbReference>
<dbReference type="InterPro" id="IPR036010">
    <property type="entry name" value="2Fe-2S_ferredoxin-like_sf"/>
</dbReference>
<dbReference type="PROSITE" id="PS51384">
    <property type="entry name" value="FAD_FR"/>
    <property type="match status" value="1"/>
</dbReference>
<evidence type="ECO:0000259" key="2">
    <source>
        <dbReference type="PROSITE" id="PS51384"/>
    </source>
</evidence>
<accession>A0AAX4HNN2</accession>
<gene>
    <name evidence="3" type="ORF">SOO65_19825</name>
</gene>
<organism evidence="3 4">
    <name type="scientific">Peredibacter starrii</name>
    <dbReference type="NCBI Taxonomy" id="28202"/>
    <lineage>
        <taxon>Bacteria</taxon>
        <taxon>Pseudomonadati</taxon>
        <taxon>Bdellovibrionota</taxon>
        <taxon>Bacteriovoracia</taxon>
        <taxon>Bacteriovoracales</taxon>
        <taxon>Bacteriovoracaceae</taxon>
        <taxon>Peredibacter</taxon>
    </lineage>
</organism>
<evidence type="ECO:0000313" key="4">
    <source>
        <dbReference type="Proteomes" id="UP001324634"/>
    </source>
</evidence>
<dbReference type="InterPro" id="IPR001709">
    <property type="entry name" value="Flavoprot_Pyr_Nucl_cyt_Rdtase"/>
</dbReference>
<dbReference type="PRINTS" id="PR00371">
    <property type="entry name" value="FPNCR"/>
</dbReference>